<dbReference type="Pfam" id="PF00201">
    <property type="entry name" value="UDPGT"/>
    <property type="match status" value="1"/>
</dbReference>
<evidence type="ECO:0000313" key="6">
    <source>
        <dbReference type="EMBL" id="AGA84057.1"/>
    </source>
</evidence>
<keyword evidence="2 4" id="KW-0328">Glycosyltransferase</keyword>
<dbReference type="InterPro" id="IPR035595">
    <property type="entry name" value="UDP_glycos_trans_CS"/>
</dbReference>
<evidence type="ECO:0000256" key="2">
    <source>
        <dbReference type="ARBA" id="ARBA00022676"/>
    </source>
</evidence>
<dbReference type="EC" id="2.4.1.-" evidence="5"/>
<dbReference type="GO" id="GO:0016758">
    <property type="term" value="F:hexosyltransferase activity"/>
    <property type="evidence" value="ECO:0007669"/>
    <property type="project" value="UniProtKB-ARBA"/>
</dbReference>
<dbReference type="PANTHER" id="PTHR11926:SF774">
    <property type="entry name" value="UDP-GLYCOSYLTRANSFERASE 85A1-RELATED"/>
    <property type="match status" value="1"/>
</dbReference>
<dbReference type="EMBL" id="JQ996408">
    <property type="protein sequence ID" value="AGA84057.1"/>
    <property type="molecule type" value="mRNA"/>
</dbReference>
<keyword evidence="3 4" id="KW-0808">Transferase</keyword>
<evidence type="ECO:0000256" key="4">
    <source>
        <dbReference type="RuleBase" id="RU003718"/>
    </source>
</evidence>
<comment type="similarity">
    <text evidence="1 4">Belongs to the UDP-glycosyltransferase family.</text>
</comment>
<proteinExistence type="evidence at transcript level"/>
<protein>
    <recommendedName>
        <fullName evidence="5">Glycosyltransferase</fullName>
        <ecNumber evidence="5">2.4.1.-</ecNumber>
    </recommendedName>
</protein>
<accession>L7QGY2</accession>
<dbReference type="SUPFAM" id="SSF53756">
    <property type="entry name" value="UDP-Glycosyltransferase/glycogen phosphorylase"/>
    <property type="match status" value="1"/>
</dbReference>
<name>L7QGY2_9LAMI</name>
<dbReference type="PROSITE" id="PS00375">
    <property type="entry name" value="UDPGT"/>
    <property type="match status" value="1"/>
</dbReference>
<evidence type="ECO:0000256" key="3">
    <source>
        <dbReference type="ARBA" id="ARBA00022679"/>
    </source>
</evidence>
<dbReference type="AlphaFoldDB" id="L7QGY2"/>
<dbReference type="FunFam" id="3.40.50.2000:FF:000078">
    <property type="entry name" value="Glycosyltransferase"/>
    <property type="match status" value="1"/>
</dbReference>
<dbReference type="PANTHER" id="PTHR11926">
    <property type="entry name" value="GLUCOSYL/GLUCURONOSYL TRANSFERASES"/>
    <property type="match status" value="1"/>
</dbReference>
<dbReference type="Gene3D" id="3.40.50.2000">
    <property type="entry name" value="Glycogen Phosphorylase B"/>
    <property type="match status" value="2"/>
</dbReference>
<organism evidence="6">
    <name type="scientific">Picrorhiza kurrooa</name>
    <dbReference type="NCBI Taxonomy" id="195120"/>
    <lineage>
        <taxon>Eukaryota</taxon>
        <taxon>Viridiplantae</taxon>
        <taxon>Streptophyta</taxon>
        <taxon>Embryophyta</taxon>
        <taxon>Tracheophyta</taxon>
        <taxon>Spermatophyta</taxon>
        <taxon>Magnoliopsida</taxon>
        <taxon>eudicotyledons</taxon>
        <taxon>Gunneridae</taxon>
        <taxon>Pentapetalae</taxon>
        <taxon>asterids</taxon>
        <taxon>lamiids</taxon>
        <taxon>Lamiales</taxon>
        <taxon>Plantaginaceae</taxon>
        <taxon>Veroniceae</taxon>
        <taxon>Picrorhiza</taxon>
    </lineage>
</organism>
<evidence type="ECO:0000256" key="5">
    <source>
        <dbReference type="RuleBase" id="RU362057"/>
    </source>
</evidence>
<reference evidence="6" key="1">
    <citation type="journal article" date="2013" name="PLoS ONE">
        <title>Molecular Characterization of UGT94F2 and UGT86C4, Two Glycosyltransferases from Picrorhiza kurrooa: Comparative Structural Insight and Evaluation of Substrate Recognition.</title>
        <authorList>
            <person name="Bhat W.W."/>
            <person name="Dhar N."/>
            <person name="Razdan S."/>
            <person name="Rana S."/>
            <person name="Mehra R."/>
            <person name="Nargotra A."/>
            <person name="Dhar R.S."/>
            <person name="Ashraf N."/>
            <person name="Vishwakarma R."/>
            <person name="Lattoo S.K."/>
        </authorList>
    </citation>
    <scope>NUCLEOTIDE SEQUENCE</scope>
</reference>
<dbReference type="GO" id="GO:0008194">
    <property type="term" value="F:UDP-glycosyltransferase activity"/>
    <property type="evidence" value="ECO:0007669"/>
    <property type="project" value="InterPro"/>
</dbReference>
<sequence length="473" mass="52870">MVLHAIMIPTSLGPLPFFDLCIEACFKGITVTFVNFDFIQHMISKAGNSNSGDVVLFSKAQQSGLDIRYATISDGLPLEFDRNLNFEEWVQVLLTEFPARVDEFIEKTIKRDPSLISFIVADTYAWQATIANKYNLVSVYFWTEPALVFSLNYHTDLLKEHAHYPCKDDIEEDINYLPGVDSISTRDIMPYLKEIGINNYGVQSYVNGIEAIKNVDFVLHNTVQELEPETLSALNEIQSITPLVPLNFSKNLEKTTITNSLWSESDCTQWLGSKPPGSVLYVSFGSLVQTNKQVVEEIAHGLLLSEVNFIWVSRSGPVSSDDTDVLLNGFEDEIKDRGLIIPWCDQIMVLSNPAIGGFLTHCGWNSILESIWCGVPMICYPVTFDQPTNRKLVVDDWKIGISLCDGTLVNRENVAVKIRNFMHGTSSEGLKREITKVGAILCNATQIGGSSENNFEQFIRDLKAKINTGSSNP</sequence>
<evidence type="ECO:0000256" key="1">
    <source>
        <dbReference type="ARBA" id="ARBA00009995"/>
    </source>
</evidence>
<dbReference type="InterPro" id="IPR002213">
    <property type="entry name" value="UDP_glucos_trans"/>
</dbReference>
<dbReference type="CDD" id="cd03784">
    <property type="entry name" value="GT1_Gtf-like"/>
    <property type="match status" value="1"/>
</dbReference>